<feature type="region of interest" description="Disordered" evidence="1">
    <location>
        <begin position="1136"/>
        <end position="1179"/>
    </location>
</feature>
<proteinExistence type="predicted"/>
<protein>
    <submittedName>
        <fullName evidence="2">Uncharacterized protein</fullName>
    </submittedName>
</protein>
<reference evidence="2 3" key="1">
    <citation type="submission" date="2024-03" db="EMBL/GenBank/DDBJ databases">
        <title>Adaptation during the transition from Ophiocordyceps entomopathogen to insect associate is accompanied by gene loss and intensified selection.</title>
        <authorList>
            <person name="Ward C.M."/>
            <person name="Onetto C.A."/>
            <person name="Borneman A.R."/>
        </authorList>
    </citation>
    <scope>NUCLEOTIDE SEQUENCE [LARGE SCALE GENOMIC DNA]</scope>
    <source>
        <strain evidence="2">AWRI1</strain>
        <tissue evidence="2">Single Adult Female</tissue>
    </source>
</reference>
<evidence type="ECO:0000313" key="2">
    <source>
        <dbReference type="EMBL" id="KAK7590249.1"/>
    </source>
</evidence>
<evidence type="ECO:0000313" key="3">
    <source>
        <dbReference type="Proteomes" id="UP001367676"/>
    </source>
</evidence>
<feature type="compositionally biased region" description="Basic and acidic residues" evidence="1">
    <location>
        <begin position="137"/>
        <end position="158"/>
    </location>
</feature>
<dbReference type="Proteomes" id="UP001367676">
    <property type="component" value="Unassembled WGS sequence"/>
</dbReference>
<dbReference type="Pfam" id="PF19614">
    <property type="entry name" value="DUF6119"/>
    <property type="match status" value="2"/>
</dbReference>
<dbReference type="InterPro" id="IPR026487">
    <property type="entry name" value="CHP04141"/>
</dbReference>
<dbReference type="EMBL" id="JBBCAQ010000022">
    <property type="protein sequence ID" value="KAK7590249.1"/>
    <property type="molecule type" value="Genomic_DNA"/>
</dbReference>
<dbReference type="PANTHER" id="PTHR36812:SF9">
    <property type="entry name" value="MYB-LIKE PROTEIN X ISOFORM X1"/>
    <property type="match status" value="1"/>
</dbReference>
<feature type="region of interest" description="Disordered" evidence="1">
    <location>
        <begin position="121"/>
        <end position="158"/>
    </location>
</feature>
<organism evidence="2 3">
    <name type="scientific">Parthenolecanium corni</name>
    <dbReference type="NCBI Taxonomy" id="536013"/>
    <lineage>
        <taxon>Eukaryota</taxon>
        <taxon>Metazoa</taxon>
        <taxon>Ecdysozoa</taxon>
        <taxon>Arthropoda</taxon>
        <taxon>Hexapoda</taxon>
        <taxon>Insecta</taxon>
        <taxon>Pterygota</taxon>
        <taxon>Neoptera</taxon>
        <taxon>Paraneoptera</taxon>
        <taxon>Hemiptera</taxon>
        <taxon>Sternorrhyncha</taxon>
        <taxon>Coccoidea</taxon>
        <taxon>Coccidae</taxon>
        <taxon>Parthenolecanium</taxon>
    </lineage>
</organism>
<evidence type="ECO:0000256" key="1">
    <source>
        <dbReference type="SAM" id="MobiDB-lite"/>
    </source>
</evidence>
<name>A0AAN9TJC5_9HEMI</name>
<gene>
    <name evidence="2" type="ORF">V9T40_001862</name>
</gene>
<feature type="compositionally biased region" description="Basic residues" evidence="1">
    <location>
        <begin position="125"/>
        <end position="136"/>
    </location>
</feature>
<feature type="compositionally biased region" description="Basic residues" evidence="1">
    <location>
        <begin position="1162"/>
        <end position="1179"/>
    </location>
</feature>
<dbReference type="AlphaFoldDB" id="A0AAN9TJC5"/>
<dbReference type="PANTHER" id="PTHR36812">
    <property type="entry name" value="NEUROFILAMENT TRIPLET M PROTEIN-LIKE PROTEIN"/>
    <property type="match status" value="1"/>
</dbReference>
<feature type="compositionally biased region" description="Acidic residues" evidence="1">
    <location>
        <begin position="42"/>
        <end position="60"/>
    </location>
</feature>
<feature type="region of interest" description="Disordered" evidence="1">
    <location>
        <begin position="37"/>
        <end position="104"/>
    </location>
</feature>
<accession>A0AAN9TJC5</accession>
<dbReference type="NCBIfam" id="TIGR04141">
    <property type="entry name" value="TIGR04141 family sporadically distributed protein"/>
    <property type="match status" value="1"/>
</dbReference>
<keyword evidence="3" id="KW-1185">Reference proteome</keyword>
<feature type="compositionally biased region" description="Basic and acidic residues" evidence="1">
    <location>
        <begin position="1140"/>
        <end position="1161"/>
    </location>
</feature>
<comment type="caution">
    <text evidence="2">The sequence shown here is derived from an EMBL/GenBank/DDBJ whole genome shotgun (WGS) entry which is preliminary data.</text>
</comment>
<sequence>MAQKQGSSKMDSYKELKVQILSIQWIDRLPEVTENLSAAEDSTVDEDLTVDENLSDDEDSTENKHDDENDDESNAHAGQFFEEKFLDDENLSNTQTPDPEDKLFRGINEIIQTFNRRLSNIDKEKKKKSEKKKSEKKKSENKKSENEKSENEKSENKKKETYYEMDSYHYSQESYSSVFYSFEKGVTPNISLEMQAKQKKAITLHYVLFYYREQPRRIIALTSGNAWQVVRRYVDNSFGIKVAEKIGNPSKITQIVRRCLFGPNTREDILYPGVHQLYKTSNLYYFVENFKCDIKNESSLFILINKIAEEHRSQNKATTSRRQIKATTNRWWIKATTAGILRIGKRFSMKNYLAIFDLLADYVDKESEKQETPDPLFEFLHFLKPASSTKEELDNQLVEKIISQWTNKNEPLGDIRHKNLEDFLYSNSFEIKIGSSEYENIGSKPPKMKKIIKRIIQIIGAQDIDVFQKALQEGKLKFIDQASQEQEESIIDCIEARIEFEGNTYFKIKKMWYIIEADHMALLREDFKELLKQTPDPLFEFLHFLKPASSTKEELDNQLVEEIFSQWTNENEPLGVIRHKILEDFLYSNSFEIKIGSSEYENIGSKPPEMKKIIKRIIEIIGAQDIDAFQEALQKGKLKFIDQASQEQEESIIDCIEARIEFEGNTHFKIKKMWYIIEADHMALLREDFKELLKQTPDPLFEFLHFLKPASSTKEELDNQLVEKIFSQWTNENEPLGVIRHKILEDFLYSNSFEIKIGSSVYKNIGSKPPEMKKIIKRIIEIIGAQDIDAFQEALQKGKLKFIDQASQEQEESIIDCIEARIEFNGDTHFKIKKMWYIIEANHMALLREDFKELLNHHLIRKLDDIGQLPKPWKGYKPPGGKYKLDSEAVYCRSYWDNTEVWDEPEVSNEGYLVFDQILPRKIEPCDILKYNKDTVYLYHVKETFGQATRDACSQLLNSAAMIRGALTLKFQPSKFLDELWVEATKANFTKDWEIKLRSRLESLGKEKFIDIFRKRKIIFVYAYLPGRKNGPLSEMLKLTEKRIAENIVKKLKESDDIDEYERPTKEFYSKTYEQFSIEGENEDTVEMIFNQLNAFKFTDSTIGKIELVRLAQNLHELDFDFKICEITRADYSPAEIEEIEKREKEEEKERNKKKEEDERNKKKKKDERNKKLKKSRTQ</sequence>